<dbReference type="AlphaFoldDB" id="A0A1G7IAU9"/>
<dbReference type="Pfam" id="PF04542">
    <property type="entry name" value="Sigma70_r2"/>
    <property type="match status" value="1"/>
</dbReference>
<dbReference type="PANTHER" id="PTHR43133:SF46">
    <property type="entry name" value="RNA POLYMERASE SIGMA-70 FACTOR ECF SUBFAMILY"/>
    <property type="match status" value="1"/>
</dbReference>
<proteinExistence type="inferred from homology"/>
<dbReference type="Pfam" id="PF08281">
    <property type="entry name" value="Sigma70_r4_2"/>
    <property type="match status" value="1"/>
</dbReference>
<evidence type="ECO:0000256" key="2">
    <source>
        <dbReference type="ARBA" id="ARBA00023015"/>
    </source>
</evidence>
<dbReference type="SUPFAM" id="SSF88659">
    <property type="entry name" value="Sigma3 and sigma4 domains of RNA polymerase sigma factors"/>
    <property type="match status" value="1"/>
</dbReference>
<dbReference type="STRING" id="104663.SAMN04488121_101774"/>
<dbReference type="SUPFAM" id="SSF88946">
    <property type="entry name" value="Sigma2 domain of RNA polymerase sigma factors"/>
    <property type="match status" value="1"/>
</dbReference>
<comment type="similarity">
    <text evidence="1">Belongs to the sigma-70 factor family. ECF subfamily.</text>
</comment>
<dbReference type="NCBIfam" id="TIGR02937">
    <property type="entry name" value="sigma70-ECF"/>
    <property type="match status" value="1"/>
</dbReference>
<dbReference type="CDD" id="cd06171">
    <property type="entry name" value="Sigma70_r4"/>
    <property type="match status" value="1"/>
</dbReference>
<dbReference type="Gene3D" id="1.10.1740.10">
    <property type="match status" value="1"/>
</dbReference>
<keyword evidence="2" id="KW-0805">Transcription regulation</keyword>
<reference evidence="8" key="1">
    <citation type="submission" date="2016-10" db="EMBL/GenBank/DDBJ databases">
        <authorList>
            <person name="Varghese N."/>
            <person name="Submissions S."/>
        </authorList>
    </citation>
    <scope>NUCLEOTIDE SEQUENCE [LARGE SCALE GENOMIC DNA]</scope>
    <source>
        <strain evidence="8">DSM 527</strain>
    </source>
</reference>
<evidence type="ECO:0000313" key="8">
    <source>
        <dbReference type="Proteomes" id="UP000199045"/>
    </source>
</evidence>
<dbReference type="InterPro" id="IPR013325">
    <property type="entry name" value="RNA_pol_sigma_r2"/>
</dbReference>
<sequence>MEAVKASKKDTRLLEQYFFEYFEVLHTYAYTILKDNDEAKDVVQSVFMQLWQKREVLTIKQSVRSYLYVATHNHCLNHIKSRKIRQKHYDQFASDGKEGSSTQEEHIELADLKKEVLAAMKTLPDKCREVFYKSRFEEKSYAEIAKELNISVKTVEAQMGKALRILRTILSGKTFFWLMISCHLLTGINKLIQ</sequence>
<evidence type="ECO:0000256" key="4">
    <source>
        <dbReference type="ARBA" id="ARBA00023163"/>
    </source>
</evidence>
<dbReference type="EMBL" id="FNBN01000001">
    <property type="protein sequence ID" value="SDF09614.1"/>
    <property type="molecule type" value="Genomic_DNA"/>
</dbReference>
<dbReference type="InterPro" id="IPR013249">
    <property type="entry name" value="RNA_pol_sigma70_r4_t2"/>
</dbReference>
<dbReference type="InterPro" id="IPR039425">
    <property type="entry name" value="RNA_pol_sigma-70-like"/>
</dbReference>
<evidence type="ECO:0000259" key="6">
    <source>
        <dbReference type="Pfam" id="PF08281"/>
    </source>
</evidence>
<accession>A0A1G7IAU9</accession>
<protein>
    <submittedName>
        <fullName evidence="7">RNA polymerase sigma-70 factor, ECF subfamily</fullName>
    </submittedName>
</protein>
<feature type="domain" description="RNA polymerase sigma-70 region 2" evidence="5">
    <location>
        <begin position="24"/>
        <end position="83"/>
    </location>
</feature>
<dbReference type="InterPro" id="IPR013324">
    <property type="entry name" value="RNA_pol_sigma_r3/r4-like"/>
</dbReference>
<keyword evidence="3" id="KW-0731">Sigma factor</keyword>
<evidence type="ECO:0000256" key="1">
    <source>
        <dbReference type="ARBA" id="ARBA00010641"/>
    </source>
</evidence>
<keyword evidence="4" id="KW-0804">Transcription</keyword>
<dbReference type="InterPro" id="IPR036388">
    <property type="entry name" value="WH-like_DNA-bd_sf"/>
</dbReference>
<evidence type="ECO:0000256" key="3">
    <source>
        <dbReference type="ARBA" id="ARBA00023082"/>
    </source>
</evidence>
<name>A0A1G7IAU9_CHIFI</name>
<evidence type="ECO:0000313" key="7">
    <source>
        <dbReference type="EMBL" id="SDF09614.1"/>
    </source>
</evidence>
<evidence type="ECO:0000259" key="5">
    <source>
        <dbReference type="Pfam" id="PF04542"/>
    </source>
</evidence>
<dbReference type="NCBIfam" id="TIGR02985">
    <property type="entry name" value="Sig70_bacteroi1"/>
    <property type="match status" value="1"/>
</dbReference>
<dbReference type="InterPro" id="IPR014327">
    <property type="entry name" value="RNA_pol_sigma70_bacteroid"/>
</dbReference>
<feature type="domain" description="RNA polymerase sigma factor 70 region 4 type 2" evidence="6">
    <location>
        <begin position="115"/>
        <end position="164"/>
    </location>
</feature>
<dbReference type="PANTHER" id="PTHR43133">
    <property type="entry name" value="RNA POLYMERASE ECF-TYPE SIGMA FACTO"/>
    <property type="match status" value="1"/>
</dbReference>
<dbReference type="RefSeq" id="WP_176842156.1">
    <property type="nucleotide sequence ID" value="NZ_FNBN01000001.1"/>
</dbReference>
<dbReference type="Gene3D" id="1.10.10.10">
    <property type="entry name" value="Winged helix-like DNA-binding domain superfamily/Winged helix DNA-binding domain"/>
    <property type="match status" value="1"/>
</dbReference>
<dbReference type="GO" id="GO:0016987">
    <property type="term" value="F:sigma factor activity"/>
    <property type="evidence" value="ECO:0007669"/>
    <property type="project" value="UniProtKB-KW"/>
</dbReference>
<gene>
    <name evidence="7" type="ORF">SAMN04488121_101774</name>
</gene>
<organism evidence="7 8">
    <name type="scientific">Chitinophaga filiformis</name>
    <name type="common">Myxococcus filiformis</name>
    <name type="synonym">Flexibacter filiformis</name>
    <dbReference type="NCBI Taxonomy" id="104663"/>
    <lineage>
        <taxon>Bacteria</taxon>
        <taxon>Pseudomonadati</taxon>
        <taxon>Bacteroidota</taxon>
        <taxon>Chitinophagia</taxon>
        <taxon>Chitinophagales</taxon>
        <taxon>Chitinophagaceae</taxon>
        <taxon>Chitinophaga</taxon>
    </lineage>
</organism>
<dbReference type="GO" id="GO:0003677">
    <property type="term" value="F:DNA binding"/>
    <property type="evidence" value="ECO:0007669"/>
    <property type="project" value="InterPro"/>
</dbReference>
<dbReference type="InterPro" id="IPR014284">
    <property type="entry name" value="RNA_pol_sigma-70_dom"/>
</dbReference>
<dbReference type="Proteomes" id="UP000199045">
    <property type="component" value="Unassembled WGS sequence"/>
</dbReference>
<dbReference type="GO" id="GO:0006352">
    <property type="term" value="P:DNA-templated transcription initiation"/>
    <property type="evidence" value="ECO:0007669"/>
    <property type="project" value="InterPro"/>
</dbReference>
<dbReference type="InterPro" id="IPR007627">
    <property type="entry name" value="RNA_pol_sigma70_r2"/>
</dbReference>